<dbReference type="AlphaFoldDB" id="A0AAD7U3N6"/>
<protein>
    <recommendedName>
        <fullName evidence="6">C2H2-type domain-containing protein</fullName>
    </recommendedName>
</protein>
<evidence type="ECO:0000256" key="5">
    <source>
        <dbReference type="PROSITE-ProRule" id="PRU00042"/>
    </source>
</evidence>
<keyword evidence="4" id="KW-0862">Zinc</keyword>
<organism evidence="7 8">
    <name type="scientific">Trametes cubensis</name>
    <dbReference type="NCBI Taxonomy" id="1111947"/>
    <lineage>
        <taxon>Eukaryota</taxon>
        <taxon>Fungi</taxon>
        <taxon>Dikarya</taxon>
        <taxon>Basidiomycota</taxon>
        <taxon>Agaricomycotina</taxon>
        <taxon>Agaricomycetes</taxon>
        <taxon>Polyporales</taxon>
        <taxon>Polyporaceae</taxon>
        <taxon>Trametes</taxon>
    </lineage>
</organism>
<dbReference type="InterPro" id="IPR050329">
    <property type="entry name" value="GLI_C2H2-zinc-finger"/>
</dbReference>
<feature type="domain" description="C2H2-type" evidence="6">
    <location>
        <begin position="53"/>
        <end position="82"/>
    </location>
</feature>
<evidence type="ECO:0000256" key="1">
    <source>
        <dbReference type="ARBA" id="ARBA00022723"/>
    </source>
</evidence>
<evidence type="ECO:0000313" key="8">
    <source>
        <dbReference type="Proteomes" id="UP001215151"/>
    </source>
</evidence>
<keyword evidence="2" id="KW-0677">Repeat</keyword>
<name>A0AAD7U3N6_9APHY</name>
<dbReference type="PROSITE" id="PS50157">
    <property type="entry name" value="ZINC_FINGER_C2H2_2"/>
    <property type="match status" value="2"/>
</dbReference>
<keyword evidence="1" id="KW-0479">Metal-binding</keyword>
<sequence>MRSSTTITRTRIGIVSHVMWYVSVGDSDVVSCYAFFAFELGLHEHCRQKHADRYCVPCKRMFQNWNNLDHHHRSTLHRGRTVACPMRGCDKAFVSSAALIHHLESGGCVSRVDRHTVNRIVERLDRQNIITNPARVIAGGTNAHPPTIVDQWATEYAWNGSAYECYLCHRTFRTLPALNQHLRSPTHDDKMYRCPHNLYGCGAEFVALSAFCQHVESGNCGVCRFRGEVDRVLEGLSSRMKRLRMG</sequence>
<dbReference type="GO" id="GO:0000978">
    <property type="term" value="F:RNA polymerase II cis-regulatory region sequence-specific DNA binding"/>
    <property type="evidence" value="ECO:0007669"/>
    <property type="project" value="TreeGrafter"/>
</dbReference>
<reference evidence="7" key="1">
    <citation type="submission" date="2022-11" db="EMBL/GenBank/DDBJ databases">
        <title>Genome Sequence of Cubamyces cubensis.</title>
        <authorList>
            <person name="Buettner E."/>
        </authorList>
    </citation>
    <scope>NUCLEOTIDE SEQUENCE</scope>
    <source>
        <strain evidence="7">MPL-01</strain>
    </source>
</reference>
<dbReference type="PANTHER" id="PTHR19818:SF139">
    <property type="entry name" value="PAIR-RULE PROTEIN ODD-PAIRED"/>
    <property type="match status" value="1"/>
</dbReference>
<evidence type="ECO:0000256" key="2">
    <source>
        <dbReference type="ARBA" id="ARBA00022737"/>
    </source>
</evidence>
<dbReference type="SMART" id="SM00355">
    <property type="entry name" value="ZnF_C2H2"/>
    <property type="match status" value="3"/>
</dbReference>
<dbReference type="Pfam" id="PF12874">
    <property type="entry name" value="zf-met"/>
    <property type="match status" value="1"/>
</dbReference>
<dbReference type="PROSITE" id="PS00028">
    <property type="entry name" value="ZINC_FINGER_C2H2_1"/>
    <property type="match status" value="2"/>
</dbReference>
<dbReference type="GO" id="GO:0005634">
    <property type="term" value="C:nucleus"/>
    <property type="evidence" value="ECO:0007669"/>
    <property type="project" value="UniProtKB-ARBA"/>
</dbReference>
<keyword evidence="8" id="KW-1185">Reference proteome</keyword>
<gene>
    <name evidence="7" type="ORF">ONZ51_g1017</name>
</gene>
<dbReference type="Gene3D" id="3.30.160.60">
    <property type="entry name" value="Classic Zinc Finger"/>
    <property type="match status" value="1"/>
</dbReference>
<dbReference type="EMBL" id="JAPEVG010000013">
    <property type="protein sequence ID" value="KAJ8496577.1"/>
    <property type="molecule type" value="Genomic_DNA"/>
</dbReference>
<dbReference type="PANTHER" id="PTHR19818">
    <property type="entry name" value="ZINC FINGER PROTEIN ZIC AND GLI"/>
    <property type="match status" value="1"/>
</dbReference>
<evidence type="ECO:0000256" key="4">
    <source>
        <dbReference type="ARBA" id="ARBA00022833"/>
    </source>
</evidence>
<dbReference type="Proteomes" id="UP001215151">
    <property type="component" value="Unassembled WGS sequence"/>
</dbReference>
<accession>A0AAD7U3N6</accession>
<evidence type="ECO:0000259" key="6">
    <source>
        <dbReference type="PROSITE" id="PS50157"/>
    </source>
</evidence>
<dbReference type="GO" id="GO:0000981">
    <property type="term" value="F:DNA-binding transcription factor activity, RNA polymerase II-specific"/>
    <property type="evidence" value="ECO:0007669"/>
    <property type="project" value="TreeGrafter"/>
</dbReference>
<feature type="domain" description="C2H2-type" evidence="6">
    <location>
        <begin position="163"/>
        <end position="192"/>
    </location>
</feature>
<evidence type="ECO:0000256" key="3">
    <source>
        <dbReference type="ARBA" id="ARBA00022771"/>
    </source>
</evidence>
<evidence type="ECO:0000313" key="7">
    <source>
        <dbReference type="EMBL" id="KAJ8496577.1"/>
    </source>
</evidence>
<comment type="caution">
    <text evidence="7">The sequence shown here is derived from an EMBL/GenBank/DDBJ whole genome shotgun (WGS) entry which is preliminary data.</text>
</comment>
<proteinExistence type="predicted"/>
<dbReference type="GO" id="GO:0008270">
    <property type="term" value="F:zinc ion binding"/>
    <property type="evidence" value="ECO:0007669"/>
    <property type="project" value="UniProtKB-KW"/>
</dbReference>
<keyword evidence="3 5" id="KW-0863">Zinc-finger</keyword>
<dbReference type="SUPFAM" id="SSF57667">
    <property type="entry name" value="beta-beta-alpha zinc fingers"/>
    <property type="match status" value="1"/>
</dbReference>
<dbReference type="InterPro" id="IPR036236">
    <property type="entry name" value="Znf_C2H2_sf"/>
</dbReference>
<dbReference type="InterPro" id="IPR013087">
    <property type="entry name" value="Znf_C2H2_type"/>
</dbReference>
<dbReference type="GO" id="GO:0045944">
    <property type="term" value="P:positive regulation of transcription by RNA polymerase II"/>
    <property type="evidence" value="ECO:0007669"/>
    <property type="project" value="UniProtKB-ARBA"/>
</dbReference>